<keyword evidence="1" id="KW-0812">Transmembrane</keyword>
<dbReference type="AlphaFoldDB" id="A0A0N5CYQ9"/>
<sequence>MKSSQFINQSARFIESPFVLVSKTPIDSGVWTNENRLNMSVKPNAVDIIVHHLGVVIDKATGNLEYLNHLTIIDTFTISLRDYQATVYGTSPNIVKKSIRGQILGTSLQVVYSVQCIGDKNGPSCDLVCAPAPSNKRCAACVSTLTGMQISCKYLGSSITNCIPCPLNLTKDGTECVTPRIDQTEQDLVSSVFRIWTIVLGCLLGIAILLIIFLVIIFAIIQKREKAWRRSRQYAGMTYSIEPSRAFLSQENDEWHRSKIKATISGSRTETTEEPTEDEYVRSGVVPVIRREAHV</sequence>
<reference evidence="2 3" key="2">
    <citation type="submission" date="2018-11" db="EMBL/GenBank/DDBJ databases">
        <authorList>
            <consortium name="Pathogen Informatics"/>
        </authorList>
    </citation>
    <scope>NUCLEOTIDE SEQUENCE [LARGE SCALE GENOMIC DNA]</scope>
</reference>
<evidence type="ECO:0000313" key="3">
    <source>
        <dbReference type="Proteomes" id="UP000276776"/>
    </source>
</evidence>
<protein>
    <submittedName>
        <fullName evidence="4">LAM_G_DOMAIN domain-containing protein</fullName>
    </submittedName>
</protein>
<proteinExistence type="predicted"/>
<organism evidence="4">
    <name type="scientific">Thelazia callipaeda</name>
    <name type="common">Oriental eyeworm</name>
    <name type="synonym">Parasitic nematode</name>
    <dbReference type="NCBI Taxonomy" id="103827"/>
    <lineage>
        <taxon>Eukaryota</taxon>
        <taxon>Metazoa</taxon>
        <taxon>Ecdysozoa</taxon>
        <taxon>Nematoda</taxon>
        <taxon>Chromadorea</taxon>
        <taxon>Rhabditida</taxon>
        <taxon>Spirurina</taxon>
        <taxon>Spiruromorpha</taxon>
        <taxon>Thelazioidea</taxon>
        <taxon>Thelaziidae</taxon>
        <taxon>Thelazia</taxon>
    </lineage>
</organism>
<keyword evidence="3" id="KW-1185">Reference proteome</keyword>
<dbReference type="OMA" id="PAFRIWT"/>
<accession>A0A0N5CYQ9</accession>
<feature type="transmembrane region" description="Helical" evidence="1">
    <location>
        <begin position="195"/>
        <end position="221"/>
    </location>
</feature>
<evidence type="ECO:0000313" key="4">
    <source>
        <dbReference type="WBParaSite" id="TCLT_0000559201-mRNA-1"/>
    </source>
</evidence>
<gene>
    <name evidence="2" type="ORF">TCLT_LOCUS5581</name>
</gene>
<dbReference type="OrthoDB" id="5855624at2759"/>
<evidence type="ECO:0000256" key="1">
    <source>
        <dbReference type="SAM" id="Phobius"/>
    </source>
</evidence>
<reference evidence="4" key="1">
    <citation type="submission" date="2017-02" db="UniProtKB">
        <authorList>
            <consortium name="WormBaseParasite"/>
        </authorList>
    </citation>
    <scope>IDENTIFICATION</scope>
</reference>
<dbReference type="Proteomes" id="UP000276776">
    <property type="component" value="Unassembled WGS sequence"/>
</dbReference>
<keyword evidence="1" id="KW-0472">Membrane</keyword>
<keyword evidence="1" id="KW-1133">Transmembrane helix</keyword>
<dbReference type="WBParaSite" id="TCLT_0000559201-mRNA-1">
    <property type="protein sequence ID" value="TCLT_0000559201-mRNA-1"/>
    <property type="gene ID" value="TCLT_0000559201"/>
</dbReference>
<name>A0A0N5CYQ9_THECL</name>
<dbReference type="EMBL" id="UYYF01004348">
    <property type="protein sequence ID" value="VDN02843.1"/>
    <property type="molecule type" value="Genomic_DNA"/>
</dbReference>
<evidence type="ECO:0000313" key="2">
    <source>
        <dbReference type="EMBL" id="VDN02843.1"/>
    </source>
</evidence>